<feature type="domain" description="SLH" evidence="3">
    <location>
        <begin position="144"/>
        <end position="207"/>
    </location>
</feature>
<dbReference type="PROSITE" id="PS51272">
    <property type="entry name" value="SLH"/>
    <property type="match status" value="2"/>
</dbReference>
<evidence type="ECO:0000313" key="4">
    <source>
        <dbReference type="EMBL" id="MBC8578943.1"/>
    </source>
</evidence>
<evidence type="ECO:0000256" key="1">
    <source>
        <dbReference type="ARBA" id="ARBA00022737"/>
    </source>
</evidence>
<keyword evidence="1" id="KW-0677">Repeat</keyword>
<dbReference type="PANTHER" id="PTHR43308">
    <property type="entry name" value="OUTER MEMBRANE PROTEIN ALPHA-RELATED"/>
    <property type="match status" value="1"/>
</dbReference>
<dbReference type="Proteomes" id="UP000655830">
    <property type="component" value="Unassembled WGS sequence"/>
</dbReference>
<accession>A0A926EJ04</accession>
<dbReference type="RefSeq" id="WP_249332109.1">
    <property type="nucleotide sequence ID" value="NZ_JACRSY010000006.1"/>
</dbReference>
<proteinExistence type="predicted"/>
<evidence type="ECO:0000259" key="3">
    <source>
        <dbReference type="PROSITE" id="PS51272"/>
    </source>
</evidence>
<sequence length="503" mass="55579">MKVNKKFYNKLAVTMLLGTFILAQPVWAKDYEGHWAKEAIDRWSTYEVVKGMENGDFKPNESVTRAELATFLNRTFQFTEVETNRKYEDLTPGAWYSEAIANVTGRGIMYAPGSKFEPSKAATREEVAYALAKAYSVKADSATEMNLTDVEDISAWAVDSVKALVQKGFIKGNPDGSFKPKASITRAEVVTLLENLTPNFIHEPGTYTEVVKGNVVINTGDVTLKDTTIEGDVYLSAGIGDGKVRLDNVKVTGTVYIQGGNIKLLGDYNIVQVESGKPVEFIKGNMKQMIVAKEGSKIRLYENTVTDYLLVAAKADFTIEGLVKETSTTERAKMYVEEAGVFIGGNFVPVEVAGTEITINVKELAKQYPMNDRMESLAVYTNVEGAYIEGSFGGTMRTNTAYSFRQADVQLGIFEEMLDKITATSSELKEMADSLGISSDTIYALLSDGGQISLNHMLMQYENVKSLVKSYTGATLPSEYTLKRNLRYENEAPITLTIRLIME</sequence>
<keyword evidence="2" id="KW-0732">Signal</keyword>
<dbReference type="AlphaFoldDB" id="A0A926EJ04"/>
<gene>
    <name evidence="4" type="ORF">H8718_05270</name>
</gene>
<dbReference type="EMBL" id="JACRSY010000006">
    <property type="protein sequence ID" value="MBC8578943.1"/>
    <property type="molecule type" value="Genomic_DNA"/>
</dbReference>
<dbReference type="InterPro" id="IPR051465">
    <property type="entry name" value="Cell_Envelope_Struct_Comp"/>
</dbReference>
<comment type="caution">
    <text evidence="4">The sequence shown here is derived from an EMBL/GenBank/DDBJ whole genome shotgun (WGS) entry which is preliminary data.</text>
</comment>
<feature type="chain" id="PRO_5037057732" evidence="2">
    <location>
        <begin position="29"/>
        <end position="503"/>
    </location>
</feature>
<dbReference type="InterPro" id="IPR001119">
    <property type="entry name" value="SLH_dom"/>
</dbReference>
<dbReference type="Pfam" id="PF00395">
    <property type="entry name" value="SLH"/>
    <property type="match status" value="3"/>
</dbReference>
<reference evidence="4" key="1">
    <citation type="submission" date="2020-08" db="EMBL/GenBank/DDBJ databases">
        <title>Genome public.</title>
        <authorList>
            <person name="Liu C."/>
            <person name="Sun Q."/>
        </authorList>
    </citation>
    <scope>NUCLEOTIDE SEQUENCE</scope>
    <source>
        <strain evidence="4">NSJ-12</strain>
    </source>
</reference>
<dbReference type="PANTHER" id="PTHR43308:SF5">
    <property type="entry name" value="S-LAYER PROTEIN _ PEPTIDOGLYCAN ENDO-BETA-N-ACETYLGLUCOSAMINIDASE"/>
    <property type="match status" value="1"/>
</dbReference>
<organism evidence="4 5">
    <name type="scientific">Zhenhengia yiwuensis</name>
    <dbReference type="NCBI Taxonomy" id="2763666"/>
    <lineage>
        <taxon>Bacteria</taxon>
        <taxon>Bacillati</taxon>
        <taxon>Bacillota</taxon>
        <taxon>Clostridia</taxon>
        <taxon>Lachnospirales</taxon>
        <taxon>Lachnospiraceae</taxon>
        <taxon>Zhenhengia</taxon>
    </lineage>
</organism>
<protein>
    <submittedName>
        <fullName evidence="4">S-layer homology domain-containing protein</fullName>
    </submittedName>
</protein>
<evidence type="ECO:0000313" key="5">
    <source>
        <dbReference type="Proteomes" id="UP000655830"/>
    </source>
</evidence>
<feature type="signal peptide" evidence="2">
    <location>
        <begin position="1"/>
        <end position="28"/>
    </location>
</feature>
<evidence type="ECO:0000256" key="2">
    <source>
        <dbReference type="SAM" id="SignalP"/>
    </source>
</evidence>
<feature type="domain" description="SLH" evidence="3">
    <location>
        <begin position="23"/>
        <end position="86"/>
    </location>
</feature>
<keyword evidence="5" id="KW-1185">Reference proteome</keyword>
<name>A0A926EJ04_9FIRM</name>